<accession>A0ACC2T6J3</accession>
<evidence type="ECO:0000313" key="2">
    <source>
        <dbReference type="Proteomes" id="UP001165960"/>
    </source>
</evidence>
<reference evidence="1" key="1">
    <citation type="submission" date="2022-04" db="EMBL/GenBank/DDBJ databases">
        <title>Genome of the entomopathogenic fungus Entomophthora muscae.</title>
        <authorList>
            <person name="Elya C."/>
            <person name="Lovett B.R."/>
            <person name="Lee E."/>
            <person name="Macias A.M."/>
            <person name="Hajek A.E."/>
            <person name="De Bivort B.L."/>
            <person name="Kasson M.T."/>
            <person name="De Fine Licht H.H."/>
            <person name="Stajich J.E."/>
        </authorList>
    </citation>
    <scope>NUCLEOTIDE SEQUENCE</scope>
    <source>
        <strain evidence="1">Berkeley</strain>
    </source>
</reference>
<comment type="caution">
    <text evidence="1">The sequence shown here is derived from an EMBL/GenBank/DDBJ whole genome shotgun (WGS) entry which is preliminary data.</text>
</comment>
<dbReference type="Proteomes" id="UP001165960">
    <property type="component" value="Unassembled WGS sequence"/>
</dbReference>
<proteinExistence type="predicted"/>
<name>A0ACC2T6J3_9FUNG</name>
<sequence>MEDQELQQIRAQRMAQLQANARGGGGDSRGPTALSGPPGEDDGKAQKMEELRDRLLLQILDNEARQRLQRISLVKPDKARAVEDRLISLAQSGRLRGVVTEQALIQFLSQISQAQSGSGSSDAPDSNTSGPKIVYSRRRFDDSDDEDDYGL</sequence>
<gene>
    <name evidence="1" type="ORF">DSO57_1013852</name>
</gene>
<organism evidence="1 2">
    <name type="scientific">Entomophthora muscae</name>
    <dbReference type="NCBI Taxonomy" id="34485"/>
    <lineage>
        <taxon>Eukaryota</taxon>
        <taxon>Fungi</taxon>
        <taxon>Fungi incertae sedis</taxon>
        <taxon>Zoopagomycota</taxon>
        <taxon>Entomophthoromycotina</taxon>
        <taxon>Entomophthoromycetes</taxon>
        <taxon>Entomophthorales</taxon>
        <taxon>Entomophthoraceae</taxon>
        <taxon>Entomophthora</taxon>
    </lineage>
</organism>
<dbReference type="EMBL" id="QTSX02003602">
    <property type="protein sequence ID" value="KAJ9069917.1"/>
    <property type="molecule type" value="Genomic_DNA"/>
</dbReference>
<protein>
    <submittedName>
        <fullName evidence="1">Uncharacterized protein</fullName>
    </submittedName>
</protein>
<keyword evidence="2" id="KW-1185">Reference proteome</keyword>
<evidence type="ECO:0000313" key="1">
    <source>
        <dbReference type="EMBL" id="KAJ9069917.1"/>
    </source>
</evidence>